<evidence type="ECO:0000256" key="2">
    <source>
        <dbReference type="ARBA" id="ARBA00004963"/>
    </source>
</evidence>
<reference evidence="9 10" key="1">
    <citation type="submission" date="2018-07" db="EMBL/GenBank/DDBJ databases">
        <authorList>
            <person name="Zhang Y."/>
            <person name="Wang L."/>
            <person name="Ma S."/>
        </authorList>
    </citation>
    <scope>NUCLEOTIDE SEQUENCE [LARGE SCALE GENOMIC DNA]</scope>
    <source>
        <strain evidence="9 10">4-2</strain>
    </source>
</reference>
<evidence type="ECO:0000256" key="5">
    <source>
        <dbReference type="ARBA" id="ARBA00022801"/>
    </source>
</evidence>
<evidence type="ECO:0000256" key="1">
    <source>
        <dbReference type="ARBA" id="ARBA00001623"/>
    </source>
</evidence>
<dbReference type="EMBL" id="QOKZ01000008">
    <property type="protein sequence ID" value="RMC32954.1"/>
    <property type="molecule type" value="Genomic_DNA"/>
</dbReference>
<feature type="binding site" evidence="7">
    <location>
        <position position="58"/>
    </location>
    <ligand>
        <name>Zn(2+)</name>
        <dbReference type="ChEBI" id="CHEBI:29105"/>
        <label>2</label>
    </ligand>
</feature>
<evidence type="ECO:0000256" key="4">
    <source>
        <dbReference type="ARBA" id="ARBA00022723"/>
    </source>
</evidence>
<comment type="similarity">
    <text evidence="3 7">Belongs to the metallo-beta-lactamase superfamily. Glyoxalase II family.</text>
</comment>
<dbReference type="GO" id="GO:0046872">
    <property type="term" value="F:metal ion binding"/>
    <property type="evidence" value="ECO:0007669"/>
    <property type="project" value="UniProtKB-KW"/>
</dbReference>
<feature type="binding site" evidence="7">
    <location>
        <position position="131"/>
    </location>
    <ligand>
        <name>Zn(2+)</name>
        <dbReference type="ChEBI" id="CHEBI:29105"/>
        <label>2</label>
    </ligand>
</feature>
<dbReference type="EC" id="3.1.2.6" evidence="7"/>
<dbReference type="OrthoDB" id="9802248at2"/>
<dbReference type="RefSeq" id="WP_122113765.1">
    <property type="nucleotide sequence ID" value="NZ_QOKZ01000008.1"/>
</dbReference>
<dbReference type="Pfam" id="PF16123">
    <property type="entry name" value="HAGH_C"/>
    <property type="match status" value="1"/>
</dbReference>
<dbReference type="GO" id="GO:0019243">
    <property type="term" value="P:methylglyoxal catabolic process to D-lactate via S-lactoyl-glutathione"/>
    <property type="evidence" value="ECO:0007669"/>
    <property type="project" value="UniProtKB-UniRule"/>
</dbReference>
<dbReference type="CDD" id="cd07723">
    <property type="entry name" value="hydroxyacylglutathione_hydrolase_MBL-fold"/>
    <property type="match status" value="1"/>
</dbReference>
<dbReference type="GO" id="GO:0004416">
    <property type="term" value="F:hydroxyacylglutathione hydrolase activity"/>
    <property type="evidence" value="ECO:0007669"/>
    <property type="project" value="UniProtKB-UniRule"/>
</dbReference>
<evidence type="ECO:0000256" key="6">
    <source>
        <dbReference type="ARBA" id="ARBA00022833"/>
    </source>
</evidence>
<evidence type="ECO:0000256" key="3">
    <source>
        <dbReference type="ARBA" id="ARBA00006759"/>
    </source>
</evidence>
<dbReference type="AlphaFoldDB" id="A0A3M0M9E3"/>
<dbReference type="SMART" id="SM00849">
    <property type="entry name" value="Lactamase_B"/>
    <property type="match status" value="1"/>
</dbReference>
<feature type="binding site" evidence="7">
    <location>
        <position position="131"/>
    </location>
    <ligand>
        <name>Zn(2+)</name>
        <dbReference type="ChEBI" id="CHEBI:29105"/>
        <label>1</label>
    </ligand>
</feature>
<evidence type="ECO:0000313" key="10">
    <source>
        <dbReference type="Proteomes" id="UP000273516"/>
    </source>
</evidence>
<dbReference type="PANTHER" id="PTHR43705">
    <property type="entry name" value="HYDROXYACYLGLUTATHIONE HYDROLASE"/>
    <property type="match status" value="1"/>
</dbReference>
<comment type="catalytic activity">
    <reaction evidence="1 7">
        <text>an S-(2-hydroxyacyl)glutathione + H2O = a 2-hydroxy carboxylate + glutathione + H(+)</text>
        <dbReference type="Rhea" id="RHEA:21864"/>
        <dbReference type="ChEBI" id="CHEBI:15377"/>
        <dbReference type="ChEBI" id="CHEBI:15378"/>
        <dbReference type="ChEBI" id="CHEBI:57925"/>
        <dbReference type="ChEBI" id="CHEBI:58896"/>
        <dbReference type="ChEBI" id="CHEBI:71261"/>
        <dbReference type="EC" id="3.1.2.6"/>
    </reaction>
</comment>
<dbReference type="InterPro" id="IPR036866">
    <property type="entry name" value="RibonucZ/Hydroxyglut_hydro"/>
</dbReference>
<dbReference type="SUPFAM" id="SSF56281">
    <property type="entry name" value="Metallo-hydrolase/oxidoreductase"/>
    <property type="match status" value="1"/>
</dbReference>
<comment type="function">
    <text evidence="7">Thiolesterase that catalyzes the hydrolysis of S-D-lactoyl-glutathione to form glutathione and D-lactic acid.</text>
</comment>
<accession>A0A3M0M9E3</accession>
<feature type="binding site" evidence="7">
    <location>
        <position position="169"/>
    </location>
    <ligand>
        <name>Zn(2+)</name>
        <dbReference type="ChEBI" id="CHEBI:29105"/>
        <label>2</label>
    </ligand>
</feature>
<dbReference type="HAMAP" id="MF_01374">
    <property type="entry name" value="Glyoxalase_2"/>
    <property type="match status" value="1"/>
</dbReference>
<dbReference type="UniPathway" id="UPA00619">
    <property type="reaction ID" value="UER00676"/>
</dbReference>
<comment type="caution">
    <text evidence="9">The sequence shown here is derived from an EMBL/GenBank/DDBJ whole genome shotgun (WGS) entry which is preliminary data.</text>
</comment>
<feature type="binding site" evidence="7">
    <location>
        <position position="112"/>
    </location>
    <ligand>
        <name>Zn(2+)</name>
        <dbReference type="ChEBI" id="CHEBI:29105"/>
        <label>1</label>
    </ligand>
</feature>
<evidence type="ECO:0000256" key="7">
    <source>
        <dbReference type="HAMAP-Rule" id="MF_01374"/>
    </source>
</evidence>
<comment type="pathway">
    <text evidence="2 7">Secondary metabolite metabolism; methylglyoxal degradation; (R)-lactate from methylglyoxal: step 2/2.</text>
</comment>
<comment type="cofactor">
    <cofactor evidence="7">
        <name>Zn(2+)</name>
        <dbReference type="ChEBI" id="CHEBI:29105"/>
    </cofactor>
    <text evidence="7">Binds 2 Zn(2+) ions per subunit.</text>
</comment>
<keyword evidence="6 7" id="KW-0862">Zinc</keyword>
<dbReference type="InterPro" id="IPR050110">
    <property type="entry name" value="Glyoxalase_II_hydrolase"/>
</dbReference>
<dbReference type="InterPro" id="IPR032282">
    <property type="entry name" value="HAGH_C"/>
</dbReference>
<feature type="domain" description="Metallo-beta-lactamase" evidence="8">
    <location>
        <begin position="13"/>
        <end position="169"/>
    </location>
</feature>
<dbReference type="Gene3D" id="3.60.15.10">
    <property type="entry name" value="Ribonuclease Z/Hydroxyacylglutathione hydrolase-like"/>
    <property type="match status" value="1"/>
</dbReference>
<dbReference type="PANTHER" id="PTHR43705:SF1">
    <property type="entry name" value="HYDROXYACYLGLUTATHIONE HYDROLASE GLOB"/>
    <property type="match status" value="1"/>
</dbReference>
<dbReference type="PIRSF" id="PIRSF005457">
    <property type="entry name" value="Glx"/>
    <property type="match status" value="1"/>
</dbReference>
<proteinExistence type="inferred from homology"/>
<sequence length="248" mass="26840">MPLELITIRCLRDNYAYLLHGETGTALVDAPEAAPILSELDRRGWGLDMILLTHHHGDHIDGVPEIVARTGAQVAGAAADAHRLPPLDARVAPGQPFEVLGEAVDVIDVSGHTVGHVAFHFPKSGYAFTADSLMAMGCGRLFEGDAAMMWDSLTRLNALPGETLICSGHDYCATNGAFALSVDPDNDALRERLAGTEADRLPCSPATLAEERATNPFLRVKELRKNLDMEDAPDVEVFARLRSMKDNF</sequence>
<comment type="subunit">
    <text evidence="7">Monomer.</text>
</comment>
<name>A0A3M0M9E3_9RHOB</name>
<protein>
    <recommendedName>
        <fullName evidence="7">Hydroxyacylglutathione hydrolase</fullName>
        <ecNumber evidence="7">3.1.2.6</ecNumber>
    </recommendedName>
    <alternativeName>
        <fullName evidence="7">Glyoxalase II</fullName>
        <shortName evidence="7">Glx II</shortName>
    </alternativeName>
</protein>
<organism evidence="9 10">
    <name type="scientific">Paracoccus alkanivorans</name>
    <dbReference type="NCBI Taxonomy" id="2116655"/>
    <lineage>
        <taxon>Bacteria</taxon>
        <taxon>Pseudomonadati</taxon>
        <taxon>Pseudomonadota</taxon>
        <taxon>Alphaproteobacteria</taxon>
        <taxon>Rhodobacterales</taxon>
        <taxon>Paracoccaceae</taxon>
        <taxon>Paracoccus</taxon>
    </lineage>
</organism>
<evidence type="ECO:0000259" key="8">
    <source>
        <dbReference type="SMART" id="SM00849"/>
    </source>
</evidence>
<keyword evidence="10" id="KW-1185">Reference proteome</keyword>
<dbReference type="Proteomes" id="UP000273516">
    <property type="component" value="Unassembled WGS sequence"/>
</dbReference>
<keyword evidence="4 7" id="KW-0479">Metal-binding</keyword>
<dbReference type="InterPro" id="IPR035680">
    <property type="entry name" value="Clx_II_MBL"/>
</dbReference>
<keyword evidence="5 7" id="KW-0378">Hydrolase</keyword>
<feature type="binding site" evidence="7">
    <location>
        <position position="56"/>
    </location>
    <ligand>
        <name>Zn(2+)</name>
        <dbReference type="ChEBI" id="CHEBI:29105"/>
        <label>1</label>
    </ligand>
</feature>
<feature type="binding site" evidence="7">
    <location>
        <position position="59"/>
    </location>
    <ligand>
        <name>Zn(2+)</name>
        <dbReference type="ChEBI" id="CHEBI:29105"/>
        <label>2</label>
    </ligand>
</feature>
<dbReference type="NCBIfam" id="TIGR03413">
    <property type="entry name" value="GSH_gloB"/>
    <property type="match status" value="1"/>
</dbReference>
<dbReference type="InterPro" id="IPR017782">
    <property type="entry name" value="Hydroxyacylglutathione_Hdrlase"/>
</dbReference>
<evidence type="ECO:0000313" key="9">
    <source>
        <dbReference type="EMBL" id="RMC32954.1"/>
    </source>
</evidence>
<dbReference type="InterPro" id="IPR001279">
    <property type="entry name" value="Metallo-B-lactamas"/>
</dbReference>
<gene>
    <name evidence="7 9" type="primary">gloB</name>
    <name evidence="9" type="ORF">C9E81_18135</name>
</gene>
<dbReference type="Pfam" id="PF00753">
    <property type="entry name" value="Lactamase_B"/>
    <property type="match status" value="1"/>
</dbReference>
<feature type="binding site" evidence="7">
    <location>
        <position position="54"/>
    </location>
    <ligand>
        <name>Zn(2+)</name>
        <dbReference type="ChEBI" id="CHEBI:29105"/>
        <label>1</label>
    </ligand>
</feature>